<dbReference type="InterPro" id="IPR005545">
    <property type="entry name" value="YCII"/>
</dbReference>
<gene>
    <name evidence="3" type="ORF">BDZ31_000106</name>
</gene>
<dbReference type="Pfam" id="PF03795">
    <property type="entry name" value="YCII"/>
    <property type="match status" value="1"/>
</dbReference>
<name>A0A840I8F7_9ACTN</name>
<organism evidence="3 4">
    <name type="scientific">Conexibacter arvalis</name>
    <dbReference type="NCBI Taxonomy" id="912552"/>
    <lineage>
        <taxon>Bacteria</taxon>
        <taxon>Bacillati</taxon>
        <taxon>Actinomycetota</taxon>
        <taxon>Thermoleophilia</taxon>
        <taxon>Solirubrobacterales</taxon>
        <taxon>Conexibacteraceae</taxon>
        <taxon>Conexibacter</taxon>
    </lineage>
</organism>
<reference evidence="3 4" key="1">
    <citation type="submission" date="2020-08" db="EMBL/GenBank/DDBJ databases">
        <title>Genomic Encyclopedia of Archaeal and Bacterial Type Strains, Phase II (KMG-II): from individual species to whole genera.</title>
        <authorList>
            <person name="Goeker M."/>
        </authorList>
    </citation>
    <scope>NUCLEOTIDE SEQUENCE [LARGE SCALE GENOMIC DNA]</scope>
    <source>
        <strain evidence="3 4">DSM 23288</strain>
    </source>
</reference>
<evidence type="ECO:0000313" key="3">
    <source>
        <dbReference type="EMBL" id="MBB4660533.1"/>
    </source>
</evidence>
<dbReference type="SUPFAM" id="SSF54909">
    <property type="entry name" value="Dimeric alpha+beta barrel"/>
    <property type="match status" value="1"/>
</dbReference>
<feature type="domain" description="YCII-related" evidence="2">
    <location>
        <begin position="1"/>
        <end position="117"/>
    </location>
</feature>
<dbReference type="PANTHER" id="PTHR35174">
    <property type="entry name" value="BLL7171 PROTEIN-RELATED"/>
    <property type="match status" value="1"/>
</dbReference>
<protein>
    <recommendedName>
        <fullName evidence="2">YCII-related domain-containing protein</fullName>
    </recommendedName>
</protein>
<dbReference type="AlphaFoldDB" id="A0A840I8F7"/>
<dbReference type="Gene3D" id="3.30.70.1060">
    <property type="entry name" value="Dimeric alpha+beta barrel"/>
    <property type="match status" value="1"/>
</dbReference>
<dbReference type="EMBL" id="JACHNU010000001">
    <property type="protein sequence ID" value="MBB4660533.1"/>
    <property type="molecule type" value="Genomic_DNA"/>
</dbReference>
<sequence length="118" mass="12887">MKYMLLIHHGADTASGNEAWEAMSEEEQREVYAAWQAVNETPGLTPGVRMADPENATTVRVQDGRTLTTDGPFVELKEAIGGYCFFECDDLDAAIEMAARIPSARNGGAVEVRPIVEQ</sequence>
<evidence type="ECO:0000256" key="1">
    <source>
        <dbReference type="ARBA" id="ARBA00007689"/>
    </source>
</evidence>
<accession>A0A840I8F7</accession>
<dbReference type="Proteomes" id="UP000585272">
    <property type="component" value="Unassembled WGS sequence"/>
</dbReference>
<comment type="similarity">
    <text evidence="1">Belongs to the YciI family.</text>
</comment>
<dbReference type="RefSeq" id="WP_221242765.1">
    <property type="nucleotide sequence ID" value="NZ_JACHNU010000001.1"/>
</dbReference>
<evidence type="ECO:0000313" key="4">
    <source>
        <dbReference type="Proteomes" id="UP000585272"/>
    </source>
</evidence>
<dbReference type="InterPro" id="IPR011008">
    <property type="entry name" value="Dimeric_a/b-barrel"/>
</dbReference>
<comment type="caution">
    <text evidence="3">The sequence shown here is derived from an EMBL/GenBank/DDBJ whole genome shotgun (WGS) entry which is preliminary data.</text>
</comment>
<evidence type="ECO:0000259" key="2">
    <source>
        <dbReference type="Pfam" id="PF03795"/>
    </source>
</evidence>
<proteinExistence type="inferred from homology"/>
<dbReference type="PANTHER" id="PTHR35174:SF3">
    <property type="entry name" value="BLL7171 PROTEIN"/>
    <property type="match status" value="1"/>
</dbReference>
<keyword evidence="4" id="KW-1185">Reference proteome</keyword>